<feature type="signal peptide" evidence="7">
    <location>
        <begin position="1"/>
        <end position="25"/>
    </location>
</feature>
<feature type="chain" id="PRO_5044956675" description="Thiol:disulfide interchange protein" evidence="7">
    <location>
        <begin position="26"/>
        <end position="244"/>
    </location>
</feature>
<dbReference type="PANTHER" id="PTHR35272:SF3">
    <property type="entry name" value="THIOL:DISULFIDE INTERCHANGE PROTEIN DSBC"/>
    <property type="match status" value="1"/>
</dbReference>
<evidence type="ECO:0000256" key="4">
    <source>
        <dbReference type="ARBA" id="ARBA00022764"/>
    </source>
</evidence>
<evidence type="ECO:0000256" key="7">
    <source>
        <dbReference type="RuleBase" id="RU364038"/>
    </source>
</evidence>
<accession>A0ABU1GX02</accession>
<dbReference type="InterPro" id="IPR033954">
    <property type="entry name" value="DiS-bond_Isoase_DsbC/G"/>
</dbReference>
<comment type="function">
    <text evidence="7">Required for disulfide bond formation in some periplasmic proteins. Acts by transferring its disulfide bond to other proteins and is reduced in the process.</text>
</comment>
<dbReference type="SUPFAM" id="SSF54423">
    <property type="entry name" value="DsbC/DsbG N-terminal domain-like"/>
    <property type="match status" value="1"/>
</dbReference>
<protein>
    <recommendedName>
        <fullName evidence="7">Thiol:disulfide interchange protein</fullName>
    </recommendedName>
</protein>
<dbReference type="Gene3D" id="3.10.450.70">
    <property type="entry name" value="Disulphide bond isomerase, DsbC/G, N-terminal"/>
    <property type="match status" value="1"/>
</dbReference>
<dbReference type="InterPro" id="IPR017937">
    <property type="entry name" value="Thioredoxin_CS"/>
</dbReference>
<keyword evidence="11" id="KW-1185">Reference proteome</keyword>
<evidence type="ECO:0000256" key="6">
    <source>
        <dbReference type="ARBA" id="ARBA00023284"/>
    </source>
</evidence>
<dbReference type="RefSeq" id="WP_251594311.1">
    <property type="nucleotide sequence ID" value="NZ_JAMLJI010000003.1"/>
</dbReference>
<dbReference type="PANTHER" id="PTHR35272">
    <property type="entry name" value="THIOL:DISULFIDE INTERCHANGE PROTEIN DSBC-RELATED"/>
    <property type="match status" value="1"/>
</dbReference>
<dbReference type="Proteomes" id="UP001269375">
    <property type="component" value="Unassembled WGS sequence"/>
</dbReference>
<dbReference type="EMBL" id="JARWAO010000005">
    <property type="protein sequence ID" value="MDR5896581.1"/>
    <property type="molecule type" value="Genomic_DNA"/>
</dbReference>
<comment type="subcellular location">
    <subcellularLocation>
        <location evidence="1 7">Periplasm</location>
    </subcellularLocation>
</comment>
<dbReference type="InterPro" id="IPR012336">
    <property type="entry name" value="Thioredoxin-like_fold"/>
</dbReference>
<keyword evidence="3 7" id="KW-0732">Signal</keyword>
<evidence type="ECO:0000313" key="11">
    <source>
        <dbReference type="Proteomes" id="UP001269375"/>
    </source>
</evidence>
<dbReference type="Pfam" id="PF10411">
    <property type="entry name" value="DsbC_N"/>
    <property type="match status" value="1"/>
</dbReference>
<organism evidence="10 11">
    <name type="scientific">Larsenimonas suaedae</name>
    <dbReference type="NCBI Taxonomy" id="1851019"/>
    <lineage>
        <taxon>Bacteria</taxon>
        <taxon>Pseudomonadati</taxon>
        <taxon>Pseudomonadota</taxon>
        <taxon>Gammaproteobacteria</taxon>
        <taxon>Oceanospirillales</taxon>
        <taxon>Halomonadaceae</taxon>
        <taxon>Larsenimonas</taxon>
    </lineage>
</organism>
<dbReference type="SUPFAM" id="SSF52833">
    <property type="entry name" value="Thioredoxin-like"/>
    <property type="match status" value="1"/>
</dbReference>
<name>A0ABU1GX02_9GAMM</name>
<keyword evidence="6 7" id="KW-0676">Redox-active center</keyword>
<comment type="caution">
    <text evidence="10">The sequence shown here is derived from an EMBL/GenBank/DDBJ whole genome shotgun (WGS) entry which is preliminary data.</text>
</comment>
<sequence length="244" mass="26433">MISRTYIGRLMLGGLLALTAHQAMADTTDLADKLVVNGKKMPVQSVASSPLPGINEVQLTSGETFYTDDQGHYLLVGDLYKNTDKGLVNLTKQKQANARQAMIDNVDEKNMVVFKPAGKVKHVITVFTDTTCPYCHKLHEDVPMLNKAGIEVRYLAFPRAGMNSKGAEELANVWCSANKTEAMTAAMNGDGKRGKSGCTSKVAQQYRLGQQVGVQGTPAIMLPNGELIAGYLPAERLIDMIDNS</sequence>
<reference evidence="10 11" key="1">
    <citation type="submission" date="2023-04" db="EMBL/GenBank/DDBJ databases">
        <title>A long-awaited taxogenomic arrangement of the family Halomonadaceae.</title>
        <authorList>
            <person name="De La Haba R."/>
            <person name="Chuvochina M."/>
            <person name="Wittouck S."/>
            <person name="Arahal D.R."/>
            <person name="Sanchez-Porro C."/>
            <person name="Hugenholtz P."/>
            <person name="Ventosa A."/>
        </authorList>
    </citation>
    <scope>NUCLEOTIDE SEQUENCE [LARGE SCALE GENOMIC DNA]</scope>
    <source>
        <strain evidence="10 11">DSM 22428</strain>
    </source>
</reference>
<dbReference type="PROSITE" id="PS00194">
    <property type="entry name" value="THIOREDOXIN_1"/>
    <property type="match status" value="1"/>
</dbReference>
<dbReference type="InterPro" id="IPR036249">
    <property type="entry name" value="Thioredoxin-like_sf"/>
</dbReference>
<dbReference type="InterPro" id="IPR051470">
    <property type="entry name" value="Thiol:disulfide_interchange"/>
</dbReference>
<evidence type="ECO:0000259" key="8">
    <source>
        <dbReference type="Pfam" id="PF10411"/>
    </source>
</evidence>
<evidence type="ECO:0000256" key="2">
    <source>
        <dbReference type="ARBA" id="ARBA00009813"/>
    </source>
</evidence>
<feature type="domain" description="Disulphide bond isomerase DsbC/G N-terminal" evidence="8">
    <location>
        <begin position="23"/>
        <end position="91"/>
    </location>
</feature>
<evidence type="ECO:0000256" key="5">
    <source>
        <dbReference type="ARBA" id="ARBA00023157"/>
    </source>
</evidence>
<dbReference type="Pfam" id="PF13098">
    <property type="entry name" value="Thioredoxin_2"/>
    <property type="match status" value="1"/>
</dbReference>
<feature type="domain" description="Thioredoxin-like fold" evidence="9">
    <location>
        <begin position="118"/>
        <end position="240"/>
    </location>
</feature>
<evidence type="ECO:0000259" key="9">
    <source>
        <dbReference type="Pfam" id="PF13098"/>
    </source>
</evidence>
<evidence type="ECO:0000313" key="10">
    <source>
        <dbReference type="EMBL" id="MDR5896581.1"/>
    </source>
</evidence>
<dbReference type="Gene3D" id="3.40.30.10">
    <property type="entry name" value="Glutaredoxin"/>
    <property type="match status" value="1"/>
</dbReference>
<keyword evidence="5" id="KW-1015">Disulfide bond</keyword>
<gene>
    <name evidence="10" type="ORF">QC825_10890</name>
</gene>
<comment type="similarity">
    <text evidence="2 7">Belongs to the thioredoxin family. DsbC subfamily.</text>
</comment>
<keyword evidence="4 7" id="KW-0574">Periplasm</keyword>
<evidence type="ECO:0000256" key="1">
    <source>
        <dbReference type="ARBA" id="ARBA00004418"/>
    </source>
</evidence>
<dbReference type="CDD" id="cd03020">
    <property type="entry name" value="DsbA_DsbC_DsbG"/>
    <property type="match status" value="1"/>
</dbReference>
<proteinExistence type="inferred from homology"/>
<dbReference type="InterPro" id="IPR018950">
    <property type="entry name" value="DiS-bond_isomerase_DsbC/G_N"/>
</dbReference>
<dbReference type="InterPro" id="IPR009094">
    <property type="entry name" value="DiS-bond_isomerase_DsbC/G_N_sf"/>
</dbReference>
<evidence type="ECO:0000256" key="3">
    <source>
        <dbReference type="ARBA" id="ARBA00022729"/>
    </source>
</evidence>